<evidence type="ECO:0000256" key="4">
    <source>
        <dbReference type="ARBA" id="ARBA00022833"/>
    </source>
</evidence>
<reference evidence="11" key="1">
    <citation type="submission" date="2016-02" db="EMBL/GenBank/DDBJ databases">
        <title>Comparative genomics of biotechnologically important yeasts.</title>
        <authorList>
            <consortium name="DOE Joint Genome Institute"/>
            <person name="Riley R."/>
            <person name="Haridas S."/>
            <person name="Wolfe K.H."/>
            <person name="Lopes M.R."/>
            <person name="Hittinger C.T."/>
            <person name="Goker M."/>
            <person name="Salamov A."/>
            <person name="Wisecaver J."/>
            <person name="Long T.M."/>
            <person name="Aerts A.L."/>
            <person name="Barry K."/>
            <person name="Choi C."/>
            <person name="Clum A."/>
            <person name="Coughlan A.Y."/>
            <person name="Deshpande S."/>
            <person name="Douglass A.P."/>
            <person name="Hanson S.J."/>
            <person name="Klenk H.-P."/>
            <person name="Labutti K."/>
            <person name="Lapidus A."/>
            <person name="Lindquist E."/>
            <person name="Lipzen A."/>
            <person name="Meier-Kolthoff J.P."/>
            <person name="Ohm R.A."/>
            <person name="Otillar R.P."/>
            <person name="Pangilinan J."/>
            <person name="Peng Y."/>
            <person name="Rokas A."/>
            <person name="Rosa C.A."/>
            <person name="Scheuner C."/>
            <person name="Sibirny A.A."/>
            <person name="Slot J.C."/>
            <person name="Stielow J.B."/>
            <person name="Sun H."/>
            <person name="Kurtzman C.P."/>
            <person name="Blackwell M."/>
            <person name="Jeffries T.W."/>
            <person name="Grigoriev I.V."/>
        </authorList>
    </citation>
    <scope>NUCLEOTIDE SEQUENCE [LARGE SCALE GENOMIC DNA]</scope>
    <source>
        <strain evidence="11">NRRL Y-17796</strain>
    </source>
</reference>
<keyword evidence="11" id="KW-1185">Reference proteome</keyword>
<dbReference type="GO" id="GO:0006369">
    <property type="term" value="P:termination of RNA polymerase II transcription"/>
    <property type="evidence" value="ECO:0007669"/>
    <property type="project" value="EnsemblFungi"/>
</dbReference>
<evidence type="ECO:0000256" key="3">
    <source>
        <dbReference type="ARBA" id="ARBA00022771"/>
    </source>
</evidence>
<evidence type="ECO:0008006" key="12">
    <source>
        <dbReference type="Google" id="ProtNLM"/>
    </source>
</evidence>
<dbReference type="SUPFAM" id="SSF57850">
    <property type="entry name" value="RING/U-box"/>
    <property type="match status" value="1"/>
</dbReference>
<keyword evidence="3 6" id="KW-0863">Zinc-finger</keyword>
<dbReference type="Pfam" id="PF08783">
    <property type="entry name" value="DWNN"/>
    <property type="match status" value="1"/>
</dbReference>
<accession>A0A1E4TB52</accession>
<dbReference type="InterPro" id="IPR001878">
    <property type="entry name" value="Znf_CCHC"/>
</dbReference>
<dbReference type="GO" id="GO:0006397">
    <property type="term" value="P:mRNA processing"/>
    <property type="evidence" value="ECO:0007669"/>
    <property type="project" value="InterPro"/>
</dbReference>
<keyword evidence="2" id="KW-0479">Metal-binding</keyword>
<dbReference type="InterPro" id="IPR014891">
    <property type="entry name" value="DWNN_domain"/>
</dbReference>
<sequence length="413" mass="46093">MSSSVYYRFRSQLEPSRVTFDGTGITVFEMKREIILANELGDGTQFELKLYNADTNQELDDDTTIIPRSSSVIAVRGPPVRPKHGTAVRYVSGSMKFFQKYSSKQNVETQPSASASSLPQLAAGTNEEDRINAMFSAQQEQWSQTQQHMAQSRPVYAPNQKYARPVPDGPPPEKYVCFRCGQKGHWIQACPLLNNPDLEGKVIRRTVGIPKSFLKTVEKPADDDNSKTVMLTETGEYVVAVPDKASWESYQEKVKASSASRIVPSDPSLICPLTGLLFEKPVKTPCCGTTYSLDAIEQALLDSDFVCPNCHKTEILLDQLTPDEETEKKVIEYKNNMGKNEPEDTSKTADSAGKKRPAETDNKQSKSQKTIKQESAPLPALPATNPFLMQHTMYLQAMAQQHENMQKQKKAEK</sequence>
<dbReference type="InterPro" id="IPR036875">
    <property type="entry name" value="Znf_CCHC_sf"/>
</dbReference>
<dbReference type="GO" id="GO:0061630">
    <property type="term" value="F:ubiquitin protein ligase activity"/>
    <property type="evidence" value="ECO:0007669"/>
    <property type="project" value="EnsemblFungi"/>
</dbReference>
<comment type="subcellular location">
    <subcellularLocation>
        <location evidence="1">Nucleus</location>
    </subcellularLocation>
</comment>
<evidence type="ECO:0000256" key="2">
    <source>
        <dbReference type="ARBA" id="ARBA00022723"/>
    </source>
</evidence>
<dbReference type="InterPro" id="IPR013083">
    <property type="entry name" value="Znf_RING/FYVE/PHD"/>
</dbReference>
<feature type="domain" description="DWNN" evidence="9">
    <location>
        <begin position="5"/>
        <end position="78"/>
    </location>
</feature>
<dbReference type="Gene3D" id="4.10.60.10">
    <property type="entry name" value="Zinc finger, CCHC-type"/>
    <property type="match status" value="1"/>
</dbReference>
<dbReference type="GO" id="GO:0005847">
    <property type="term" value="C:mRNA cleavage and polyadenylation specificity factor complex"/>
    <property type="evidence" value="ECO:0007669"/>
    <property type="project" value="EnsemblFungi"/>
</dbReference>
<dbReference type="PROSITE" id="PS50158">
    <property type="entry name" value="ZF_CCHC"/>
    <property type="match status" value="1"/>
</dbReference>
<dbReference type="Gene3D" id="3.10.20.90">
    <property type="entry name" value="Phosphatidylinositol 3-kinase Catalytic Subunit, Chain A, domain 1"/>
    <property type="match status" value="1"/>
</dbReference>
<dbReference type="InterPro" id="IPR025829">
    <property type="entry name" value="Zn_knuckle_CX2CX3GHX4C"/>
</dbReference>
<dbReference type="OrthoDB" id="106784at2759"/>
<gene>
    <name evidence="10" type="ORF">CANCADRAFT_32374</name>
</gene>
<organism evidence="10 11">
    <name type="scientific">Tortispora caseinolytica NRRL Y-17796</name>
    <dbReference type="NCBI Taxonomy" id="767744"/>
    <lineage>
        <taxon>Eukaryota</taxon>
        <taxon>Fungi</taxon>
        <taxon>Dikarya</taxon>
        <taxon>Ascomycota</taxon>
        <taxon>Saccharomycotina</taxon>
        <taxon>Trigonopsidomycetes</taxon>
        <taxon>Trigonopsidales</taxon>
        <taxon>Trigonopsidaceae</taxon>
        <taxon>Tortispora</taxon>
    </lineage>
</organism>
<feature type="domain" description="CCHC-type" evidence="8">
    <location>
        <begin position="177"/>
        <end position="191"/>
    </location>
</feature>
<dbReference type="PROSITE" id="PS51282">
    <property type="entry name" value="DWNN"/>
    <property type="match status" value="1"/>
</dbReference>
<dbReference type="GO" id="GO:0006511">
    <property type="term" value="P:ubiquitin-dependent protein catabolic process"/>
    <property type="evidence" value="ECO:0007669"/>
    <property type="project" value="TreeGrafter"/>
</dbReference>
<dbReference type="PANTHER" id="PTHR15439">
    <property type="entry name" value="RETINOBLASTOMA-BINDING PROTEIN 6"/>
    <property type="match status" value="1"/>
</dbReference>
<dbReference type="Pfam" id="PF13696">
    <property type="entry name" value="zf-CCHC_2"/>
    <property type="match status" value="1"/>
</dbReference>
<evidence type="ECO:0000313" key="11">
    <source>
        <dbReference type="Proteomes" id="UP000095023"/>
    </source>
</evidence>
<feature type="region of interest" description="Disordered" evidence="7">
    <location>
        <begin position="333"/>
        <end position="385"/>
    </location>
</feature>
<dbReference type="InterPro" id="IPR033489">
    <property type="entry name" value="RBBP6"/>
</dbReference>
<dbReference type="CDD" id="cd16620">
    <property type="entry name" value="vRING-HC-C4C4_RBBP6"/>
    <property type="match status" value="1"/>
</dbReference>
<dbReference type="Gene3D" id="3.30.40.10">
    <property type="entry name" value="Zinc/RING finger domain, C3HC4 (zinc finger)"/>
    <property type="match status" value="1"/>
</dbReference>
<keyword evidence="4" id="KW-0862">Zinc</keyword>
<evidence type="ECO:0000256" key="7">
    <source>
        <dbReference type="SAM" id="MobiDB-lite"/>
    </source>
</evidence>
<dbReference type="EMBL" id="KV453843">
    <property type="protein sequence ID" value="ODV88961.1"/>
    <property type="molecule type" value="Genomic_DNA"/>
</dbReference>
<evidence type="ECO:0000313" key="10">
    <source>
        <dbReference type="EMBL" id="ODV88961.1"/>
    </source>
</evidence>
<proteinExistence type="predicted"/>
<dbReference type="GO" id="GO:0005829">
    <property type="term" value="C:cytosol"/>
    <property type="evidence" value="ECO:0007669"/>
    <property type="project" value="EnsemblFungi"/>
</dbReference>
<evidence type="ECO:0000256" key="1">
    <source>
        <dbReference type="ARBA" id="ARBA00004123"/>
    </source>
</evidence>
<dbReference type="GO" id="GO:0036002">
    <property type="term" value="F:pre-mRNA binding"/>
    <property type="evidence" value="ECO:0007669"/>
    <property type="project" value="EnsemblFungi"/>
</dbReference>
<evidence type="ECO:0000256" key="6">
    <source>
        <dbReference type="PROSITE-ProRule" id="PRU00047"/>
    </source>
</evidence>
<dbReference type="SMART" id="SM01180">
    <property type="entry name" value="DWNN"/>
    <property type="match status" value="1"/>
</dbReference>
<dbReference type="GO" id="GO:0008270">
    <property type="term" value="F:zinc ion binding"/>
    <property type="evidence" value="ECO:0007669"/>
    <property type="project" value="UniProtKB-KW"/>
</dbReference>
<protein>
    <recommendedName>
        <fullName evidence="12">DWNN domain-containing protein</fullName>
    </recommendedName>
</protein>
<dbReference type="SUPFAM" id="SSF57756">
    <property type="entry name" value="Retrovirus zinc finger-like domains"/>
    <property type="match status" value="1"/>
</dbReference>
<dbReference type="Proteomes" id="UP000095023">
    <property type="component" value="Unassembled WGS sequence"/>
</dbReference>
<evidence type="ECO:0000259" key="9">
    <source>
        <dbReference type="PROSITE" id="PS51282"/>
    </source>
</evidence>
<dbReference type="SMART" id="SM00343">
    <property type="entry name" value="ZnF_C2HC"/>
    <property type="match status" value="1"/>
</dbReference>
<dbReference type="GO" id="GO:0000209">
    <property type="term" value="P:protein polyubiquitination"/>
    <property type="evidence" value="ECO:0007669"/>
    <property type="project" value="EnsemblFungi"/>
</dbReference>
<keyword evidence="5" id="KW-0539">Nucleus</keyword>
<feature type="compositionally biased region" description="Basic and acidic residues" evidence="7">
    <location>
        <begin position="340"/>
        <end position="364"/>
    </location>
</feature>
<evidence type="ECO:0000256" key="5">
    <source>
        <dbReference type="ARBA" id="ARBA00023242"/>
    </source>
</evidence>
<name>A0A1E4TB52_9ASCO</name>
<evidence type="ECO:0000259" key="8">
    <source>
        <dbReference type="PROSITE" id="PS50158"/>
    </source>
</evidence>
<dbReference type="AlphaFoldDB" id="A0A1E4TB52"/>
<dbReference type="PANTHER" id="PTHR15439:SF0">
    <property type="entry name" value="CELL DIVISION CYCLE AND APOPTOSIS REGULATOR PROTEIN 1-RELATED"/>
    <property type="match status" value="1"/>
</dbReference>